<evidence type="ECO:0000313" key="1">
    <source>
        <dbReference type="EMBL" id="CAJ1375852.1"/>
    </source>
</evidence>
<dbReference type="AlphaFoldDB" id="A0AA36HV44"/>
<sequence>MLWQPFGDKRRVQTSLCVPSYIWPDLAVCVWRAVQEAVVCQRGADCMRAVLTCSHPRKCLCAFVSAHCADNWGQARAPWAGWHEKRVGSCLASALKKTRSMQARTQYGSAGKLLLSRPALNLKGPRKRAKGVRELRVTRPGQRARVWQGLVIAARGSTELWHFGALDARKRLVSLCPSAASCLCWGFSRTGDVLPSDAFAKAAKVGLAPSGARESAQLIVLAGAARLLQGSICQCRCFLQQHPGPADWLFPLEMLLQSGTPHALLAAVLATAHPTGSAGNMNLLLCGSSFGSSVAVSLAEQLCRCGFCVRGLAA</sequence>
<proteinExistence type="predicted"/>
<organism evidence="1 2">
    <name type="scientific">Effrenium voratum</name>
    <dbReference type="NCBI Taxonomy" id="2562239"/>
    <lineage>
        <taxon>Eukaryota</taxon>
        <taxon>Sar</taxon>
        <taxon>Alveolata</taxon>
        <taxon>Dinophyceae</taxon>
        <taxon>Suessiales</taxon>
        <taxon>Symbiodiniaceae</taxon>
        <taxon>Effrenium</taxon>
    </lineage>
</organism>
<reference evidence="1" key="1">
    <citation type="submission" date="2023-08" db="EMBL/GenBank/DDBJ databases">
        <authorList>
            <person name="Chen Y."/>
            <person name="Shah S."/>
            <person name="Dougan E. K."/>
            <person name="Thang M."/>
            <person name="Chan C."/>
        </authorList>
    </citation>
    <scope>NUCLEOTIDE SEQUENCE</scope>
</reference>
<gene>
    <name evidence="1" type="ORF">EVOR1521_LOCUS5041</name>
</gene>
<keyword evidence="2" id="KW-1185">Reference proteome</keyword>
<name>A0AA36HV44_9DINO</name>
<accession>A0AA36HV44</accession>
<evidence type="ECO:0000313" key="2">
    <source>
        <dbReference type="Proteomes" id="UP001178507"/>
    </source>
</evidence>
<dbReference type="EMBL" id="CAUJNA010000344">
    <property type="protein sequence ID" value="CAJ1375852.1"/>
    <property type="molecule type" value="Genomic_DNA"/>
</dbReference>
<dbReference type="Proteomes" id="UP001178507">
    <property type="component" value="Unassembled WGS sequence"/>
</dbReference>
<protein>
    <submittedName>
        <fullName evidence="1">Uncharacterized protein</fullName>
    </submittedName>
</protein>
<comment type="caution">
    <text evidence="1">The sequence shown here is derived from an EMBL/GenBank/DDBJ whole genome shotgun (WGS) entry which is preliminary data.</text>
</comment>